<evidence type="ECO:0000256" key="4">
    <source>
        <dbReference type="RuleBase" id="RU361153"/>
    </source>
</evidence>
<evidence type="ECO:0000256" key="1">
    <source>
        <dbReference type="ARBA" id="ARBA00005641"/>
    </source>
</evidence>
<evidence type="ECO:0000313" key="9">
    <source>
        <dbReference type="Proteomes" id="UP000230002"/>
    </source>
</evidence>
<feature type="region of interest" description="Disordered" evidence="5">
    <location>
        <begin position="40"/>
        <end position="64"/>
    </location>
</feature>
<feature type="domain" description="Glycoside hydrolase family 5" evidence="7">
    <location>
        <begin position="120"/>
        <end position="356"/>
    </location>
</feature>
<sequence length="466" mass="51877">MLRPSEVLRWLLIIFLFARGHARQQCRLIQKLDVQSGGDHSQLPLSANPTASSQPSQTASATPSVTPFNYGQDVIRGVNLGGWFVLEPWITPSIFETTNNSNIIDEYTFGQMQDSNVASNVLQNHWNTWITEDDFVAIKAAGLNHVRMQIGYWSIPITSADTNYSTSVTPYISGAWPYLLRALSWAKEHGIHVILDLHGAPGSQNGYDNSGRRGSASWAQGDNVARTLDLVRFMAAKIGGMIDVLELLNEPGGFQSDIANVIPQFWKDGYDAVREAAGSSLKVMIGDAFLGVDNWDGFLAYPEAQGVLMDFHEYQIFNYDQIELSQDQHINYSCQVLDTLSNYAKSNLYTVSGEWSNAITDCAKWLNGRGVGARWDGTYQSNQPTLGSCDGYTGNMSTFSDDYKTFLRRYFESQVAIGEAVQGWIFWTWKAENADDWSYQKGLEGGWIPQNPIDRLYPNICAASGS</sequence>
<dbReference type="PANTHER" id="PTHR31297">
    <property type="entry name" value="GLUCAN ENDO-1,6-BETA-GLUCOSIDASE B"/>
    <property type="match status" value="1"/>
</dbReference>
<dbReference type="InterPro" id="IPR050386">
    <property type="entry name" value="Glycosyl_hydrolase_5"/>
</dbReference>
<dbReference type="GO" id="GO:0008422">
    <property type="term" value="F:beta-glucosidase activity"/>
    <property type="evidence" value="ECO:0007669"/>
    <property type="project" value="TreeGrafter"/>
</dbReference>
<dbReference type="EMBL" id="AYKW01000003">
    <property type="protein sequence ID" value="PIL35559.1"/>
    <property type="molecule type" value="Genomic_DNA"/>
</dbReference>
<feature type="compositionally biased region" description="Low complexity" evidence="5">
    <location>
        <begin position="49"/>
        <end position="64"/>
    </location>
</feature>
<keyword evidence="3 4" id="KW-0326">Glycosidase</keyword>
<proteinExistence type="inferred from homology"/>
<comment type="caution">
    <text evidence="8">The sequence shown here is derived from an EMBL/GenBank/DDBJ whole genome shotgun (WGS) entry which is preliminary data.</text>
</comment>
<evidence type="ECO:0000256" key="5">
    <source>
        <dbReference type="SAM" id="MobiDB-lite"/>
    </source>
</evidence>
<dbReference type="Gene3D" id="3.20.20.80">
    <property type="entry name" value="Glycosidases"/>
    <property type="match status" value="1"/>
</dbReference>
<keyword evidence="9" id="KW-1185">Reference proteome</keyword>
<accession>A0A2G8SP72</accession>
<dbReference type="OrthoDB" id="62120at2759"/>
<evidence type="ECO:0000256" key="2">
    <source>
        <dbReference type="ARBA" id="ARBA00022801"/>
    </source>
</evidence>
<dbReference type="GO" id="GO:0005576">
    <property type="term" value="C:extracellular region"/>
    <property type="evidence" value="ECO:0007669"/>
    <property type="project" value="TreeGrafter"/>
</dbReference>
<evidence type="ECO:0000256" key="3">
    <source>
        <dbReference type="ARBA" id="ARBA00023295"/>
    </source>
</evidence>
<evidence type="ECO:0000259" key="7">
    <source>
        <dbReference type="Pfam" id="PF00150"/>
    </source>
</evidence>
<dbReference type="PANTHER" id="PTHR31297:SF42">
    <property type="entry name" value="GLYCOSIDE HYDROLASE FAMILY 5 DOMAIN-CONTAINING PROTEIN"/>
    <property type="match status" value="1"/>
</dbReference>
<dbReference type="AlphaFoldDB" id="A0A2G8SP72"/>
<evidence type="ECO:0000256" key="6">
    <source>
        <dbReference type="SAM" id="SignalP"/>
    </source>
</evidence>
<dbReference type="STRING" id="1077348.A0A2G8SP72"/>
<gene>
    <name evidence="8" type="ORF">GSI_02287</name>
</gene>
<dbReference type="GO" id="GO:0009986">
    <property type="term" value="C:cell surface"/>
    <property type="evidence" value="ECO:0007669"/>
    <property type="project" value="TreeGrafter"/>
</dbReference>
<dbReference type="InterPro" id="IPR017853">
    <property type="entry name" value="GH"/>
</dbReference>
<feature type="signal peptide" evidence="6">
    <location>
        <begin position="1"/>
        <end position="22"/>
    </location>
</feature>
<dbReference type="Pfam" id="PF00150">
    <property type="entry name" value="Cellulase"/>
    <property type="match status" value="1"/>
</dbReference>
<protein>
    <recommendedName>
        <fullName evidence="7">Glycoside hydrolase family 5 domain-containing protein</fullName>
    </recommendedName>
</protein>
<name>A0A2G8SP72_9APHY</name>
<keyword evidence="6" id="KW-0732">Signal</keyword>
<evidence type="ECO:0000313" key="8">
    <source>
        <dbReference type="EMBL" id="PIL35559.1"/>
    </source>
</evidence>
<reference evidence="8 9" key="1">
    <citation type="journal article" date="2015" name="Sci. Rep.">
        <title>Chromosome-level genome map provides insights into diverse defense mechanisms in the medicinal fungus Ganoderma sinense.</title>
        <authorList>
            <person name="Zhu Y."/>
            <person name="Xu J."/>
            <person name="Sun C."/>
            <person name="Zhou S."/>
            <person name="Xu H."/>
            <person name="Nelson D.R."/>
            <person name="Qian J."/>
            <person name="Song J."/>
            <person name="Luo H."/>
            <person name="Xiang L."/>
            <person name="Li Y."/>
            <person name="Xu Z."/>
            <person name="Ji A."/>
            <person name="Wang L."/>
            <person name="Lu S."/>
            <person name="Hayward A."/>
            <person name="Sun W."/>
            <person name="Li X."/>
            <person name="Schwartz D.C."/>
            <person name="Wang Y."/>
            <person name="Chen S."/>
        </authorList>
    </citation>
    <scope>NUCLEOTIDE SEQUENCE [LARGE SCALE GENOMIC DNA]</scope>
    <source>
        <strain evidence="8 9">ZZ0214-1</strain>
    </source>
</reference>
<feature type="chain" id="PRO_5013970382" description="Glycoside hydrolase family 5 domain-containing protein" evidence="6">
    <location>
        <begin position="23"/>
        <end position="466"/>
    </location>
</feature>
<dbReference type="GO" id="GO:0009251">
    <property type="term" value="P:glucan catabolic process"/>
    <property type="evidence" value="ECO:0007669"/>
    <property type="project" value="TreeGrafter"/>
</dbReference>
<dbReference type="SUPFAM" id="SSF51445">
    <property type="entry name" value="(Trans)glycosidases"/>
    <property type="match status" value="1"/>
</dbReference>
<dbReference type="Proteomes" id="UP000230002">
    <property type="component" value="Unassembled WGS sequence"/>
</dbReference>
<dbReference type="InterPro" id="IPR001547">
    <property type="entry name" value="Glyco_hydro_5"/>
</dbReference>
<keyword evidence="2 4" id="KW-0378">Hydrolase</keyword>
<comment type="similarity">
    <text evidence="1 4">Belongs to the glycosyl hydrolase 5 (cellulase A) family.</text>
</comment>
<organism evidence="8 9">
    <name type="scientific">Ganoderma sinense ZZ0214-1</name>
    <dbReference type="NCBI Taxonomy" id="1077348"/>
    <lineage>
        <taxon>Eukaryota</taxon>
        <taxon>Fungi</taxon>
        <taxon>Dikarya</taxon>
        <taxon>Basidiomycota</taxon>
        <taxon>Agaricomycotina</taxon>
        <taxon>Agaricomycetes</taxon>
        <taxon>Polyporales</taxon>
        <taxon>Polyporaceae</taxon>
        <taxon>Ganoderma</taxon>
    </lineage>
</organism>